<dbReference type="Gene3D" id="3.30.565.60">
    <property type="match status" value="1"/>
</dbReference>
<dbReference type="CDD" id="cd00090">
    <property type="entry name" value="HTH_ARSR"/>
    <property type="match status" value="1"/>
</dbReference>
<gene>
    <name evidence="2" type="ORF">LPQ35_09880</name>
</gene>
<feature type="domain" description="HTH arsR-type" evidence="1">
    <location>
        <begin position="254"/>
        <end position="336"/>
    </location>
</feature>
<evidence type="ECO:0000313" key="2">
    <source>
        <dbReference type="EMBL" id="XAT63552.1"/>
    </source>
</evidence>
<dbReference type="InterPro" id="IPR000485">
    <property type="entry name" value="AsnC-type_HTH_dom"/>
</dbReference>
<dbReference type="InterPro" id="IPR038475">
    <property type="entry name" value="RecG_C_sf"/>
</dbReference>
<proteinExistence type="predicted"/>
<organism evidence="2 3">
    <name type="scientific">Geoglobus acetivorans</name>
    <dbReference type="NCBI Taxonomy" id="565033"/>
    <lineage>
        <taxon>Archaea</taxon>
        <taxon>Methanobacteriati</taxon>
        <taxon>Methanobacteriota</taxon>
        <taxon>Archaeoglobi</taxon>
        <taxon>Archaeoglobales</taxon>
        <taxon>Archaeoglobaceae</taxon>
        <taxon>Geoglobus</taxon>
    </lineage>
</organism>
<dbReference type="EMBL" id="CP087714">
    <property type="protein sequence ID" value="XAT63552.1"/>
    <property type="molecule type" value="Genomic_DNA"/>
</dbReference>
<dbReference type="RefSeq" id="WP_203218963.1">
    <property type="nucleotide sequence ID" value="NZ_CP087714.1"/>
</dbReference>
<dbReference type="SUPFAM" id="SSF46785">
    <property type="entry name" value="Winged helix' DNA-binding domain"/>
    <property type="match status" value="1"/>
</dbReference>
<dbReference type="Pfam" id="PF13404">
    <property type="entry name" value="HTH_AsnC-type"/>
    <property type="match status" value="1"/>
</dbReference>
<dbReference type="PROSITE" id="PS50987">
    <property type="entry name" value="HTH_ARSR_2"/>
    <property type="match status" value="1"/>
</dbReference>
<keyword evidence="3" id="KW-1185">Reference proteome</keyword>
<dbReference type="PANTHER" id="PTHR30595:SF6">
    <property type="entry name" value="SCHLAFEN ALBA-2 DOMAIN-CONTAINING PROTEIN"/>
    <property type="match status" value="1"/>
</dbReference>
<dbReference type="Gene3D" id="1.10.10.10">
    <property type="entry name" value="Winged helix-like DNA-binding domain superfamily/Winged helix DNA-binding domain"/>
    <property type="match status" value="1"/>
</dbReference>
<protein>
    <submittedName>
        <fullName evidence="2">AsnC family transcriptional regulator</fullName>
    </submittedName>
</protein>
<dbReference type="InterPro" id="IPR036388">
    <property type="entry name" value="WH-like_DNA-bd_sf"/>
</dbReference>
<dbReference type="InterPro" id="IPR036390">
    <property type="entry name" value="WH_DNA-bd_sf"/>
</dbReference>
<evidence type="ECO:0000313" key="3">
    <source>
        <dbReference type="Proteomes" id="UP001492541"/>
    </source>
</evidence>
<evidence type="ECO:0000259" key="1">
    <source>
        <dbReference type="PROSITE" id="PS50987"/>
    </source>
</evidence>
<dbReference type="PANTHER" id="PTHR30595">
    <property type="entry name" value="GLPR-RELATED TRANSCRIPTIONAL REPRESSOR"/>
    <property type="match status" value="1"/>
</dbReference>
<name>A0ABZ3H539_GEOAI</name>
<dbReference type="Pfam" id="PF13749">
    <property type="entry name" value="HATPase_c_4"/>
    <property type="match status" value="1"/>
</dbReference>
<reference evidence="2 3" key="1">
    <citation type="submission" date="2021-11" db="EMBL/GenBank/DDBJ databases">
        <title>Whole genome of Geoglobus acetivorans.</title>
        <authorList>
            <person name="Liu D."/>
        </authorList>
    </citation>
    <scope>NUCLEOTIDE SEQUENCE [LARGE SCALE GENOMIC DNA]</scope>
    <source>
        <strain evidence="2 3">SBH6</strain>
    </source>
</reference>
<sequence>MEVEKSSTLCSVSGVAYIRIGTGIRPLSIQEIVTLSAELGAINWDEMPSLSADHINMDYVRWFFDTMEKARGKRVPEDMWMKYLRSVKAIKGDRLTNAGVLFFTDASEFLSQCRCRVIFVDGEPEKSKEYEGPVWKIIEEVFTDITRELRRPEVVVATRRVRIEEYPVRALREAIINAFAHRNYAIPSDVRIFVHPGRIVVRNPGNLMPGVDLNDPEHVPRNPALCQLLYDTGFIEKYGYGIVMIREECEKHPMVRVEFKATASKFEVVFRKEAGDILDELDRSILRILSTPKRSGEIAGELGVSKPTVITRLKKLESLGLVRREGRGPQVRYRIV</sequence>
<accession>A0ABZ3H539</accession>
<dbReference type="GeneID" id="90450004"/>
<dbReference type="InterPro" id="IPR001845">
    <property type="entry name" value="HTH_ArsR_DNA-bd_dom"/>
</dbReference>
<dbReference type="Proteomes" id="UP001492541">
    <property type="component" value="Chromosome"/>
</dbReference>
<dbReference type="InterPro" id="IPR011991">
    <property type="entry name" value="ArsR-like_HTH"/>
</dbReference>